<evidence type="ECO:0000256" key="3">
    <source>
        <dbReference type="ARBA" id="ARBA00022833"/>
    </source>
</evidence>
<keyword evidence="1" id="KW-0479">Metal-binding</keyword>
<dbReference type="PROSITE" id="PS50199">
    <property type="entry name" value="ZF_RANBP2_2"/>
    <property type="match status" value="1"/>
</dbReference>
<dbReference type="GO" id="GO:0008270">
    <property type="term" value="F:zinc ion binding"/>
    <property type="evidence" value="ECO:0007669"/>
    <property type="project" value="UniProtKB-KW"/>
</dbReference>
<keyword evidence="3" id="KW-0862">Zinc</keyword>
<dbReference type="AlphaFoldDB" id="A0A6I3NBE9"/>
<accession>A0A6I3NBE9</accession>
<gene>
    <name evidence="4" type="ORF">GMA64_09140</name>
</gene>
<comment type="caution">
    <text evidence="4">The sequence shown here is derived from an EMBL/GenBank/DDBJ whole genome shotgun (WGS) entry which is preliminary data.</text>
</comment>
<proteinExistence type="predicted"/>
<organism evidence="4">
    <name type="scientific">Turicibacter sanguinis</name>
    <dbReference type="NCBI Taxonomy" id="154288"/>
    <lineage>
        <taxon>Bacteria</taxon>
        <taxon>Bacillati</taxon>
        <taxon>Bacillota</taxon>
        <taxon>Erysipelotrichia</taxon>
        <taxon>Erysipelotrichales</taxon>
        <taxon>Turicibacteraceae</taxon>
        <taxon>Turicibacter</taxon>
    </lineage>
</organism>
<name>A0A6I3NBE9_9FIRM</name>
<protein>
    <submittedName>
        <fullName evidence="4">Uncharacterized protein</fullName>
    </submittedName>
</protein>
<dbReference type="PROSITE" id="PS01358">
    <property type="entry name" value="ZF_RANBP2_1"/>
    <property type="match status" value="1"/>
</dbReference>
<reference evidence="4" key="1">
    <citation type="journal article" date="2019" name="Nat. Med.">
        <title>A library of human gut bacterial isolates paired with longitudinal multiomics data enables mechanistic microbiome research.</title>
        <authorList>
            <person name="Poyet M."/>
            <person name="Groussin M."/>
            <person name="Gibbons S.M."/>
            <person name="Avila-Pacheco J."/>
            <person name="Jiang X."/>
            <person name="Kearney S.M."/>
            <person name="Perrotta A.R."/>
            <person name="Berdy B."/>
            <person name="Zhao S."/>
            <person name="Lieberman T.D."/>
            <person name="Swanson P.K."/>
            <person name="Smith M."/>
            <person name="Roesemann S."/>
            <person name="Alexander J.E."/>
            <person name="Rich S.A."/>
            <person name="Livny J."/>
            <person name="Vlamakis H."/>
            <person name="Clish C."/>
            <person name="Bullock K."/>
            <person name="Deik A."/>
            <person name="Scott J."/>
            <person name="Pierce K.A."/>
            <person name="Xavier R.J."/>
            <person name="Alm E.J."/>
        </authorList>
    </citation>
    <scope>NUCLEOTIDE SEQUENCE</scope>
    <source>
        <strain evidence="4">BIOML-A179</strain>
    </source>
</reference>
<dbReference type="EMBL" id="WMQV01000020">
    <property type="protein sequence ID" value="MTL94689.1"/>
    <property type="molecule type" value="Genomic_DNA"/>
</dbReference>
<keyword evidence="2" id="KW-0863">Zinc-finger</keyword>
<evidence type="ECO:0000256" key="1">
    <source>
        <dbReference type="ARBA" id="ARBA00022723"/>
    </source>
</evidence>
<evidence type="ECO:0000256" key="2">
    <source>
        <dbReference type="ARBA" id="ARBA00022771"/>
    </source>
</evidence>
<sequence length="142" mass="16074">MIGGYLMKWSCEKCAKLNRQKANFCQACGEKKTAYVVPADKLTRNSFFMLSSYANSLRVLAIGGSLFGLILILNQILHEEDLMMASIIGFGMMVAIILFLGLAEILDWMVQVEKENYQMAKAIKELTTVNKEILNWLKVKKE</sequence>
<evidence type="ECO:0000313" key="4">
    <source>
        <dbReference type="EMBL" id="MTL94689.1"/>
    </source>
</evidence>
<dbReference type="InterPro" id="IPR001876">
    <property type="entry name" value="Znf_RanBP2"/>
</dbReference>